<dbReference type="PRINTS" id="PR00838">
    <property type="entry name" value="V5ALLERGEN"/>
</dbReference>
<dbReference type="SUPFAM" id="SSF55797">
    <property type="entry name" value="PR-1-like"/>
    <property type="match status" value="1"/>
</dbReference>
<evidence type="ECO:0000256" key="1">
    <source>
        <dbReference type="SAM" id="SignalP"/>
    </source>
</evidence>
<dbReference type="Proteomes" id="UP000827892">
    <property type="component" value="Chromosome V"/>
</dbReference>
<dbReference type="FunFam" id="3.40.33.10:FF:000013">
    <property type="entry name" value="SCP-Like extracellular protein"/>
    <property type="match status" value="1"/>
</dbReference>
<dbReference type="KEGG" id="cbr:CBG_08842"/>
<dbReference type="InterPro" id="IPR014044">
    <property type="entry name" value="CAP_dom"/>
</dbReference>
<evidence type="ECO:0000313" key="6">
    <source>
        <dbReference type="Proteomes" id="UP000829354"/>
    </source>
</evidence>
<dbReference type="InterPro" id="IPR001283">
    <property type="entry name" value="CRISP-related"/>
</dbReference>
<reference evidence="3 5" key="1">
    <citation type="submission" date="2022-02" db="EMBL/GenBank/DDBJ databases">
        <title>Chromosome-level reference genomes for two strains of Caenorhabditis briggsae: an improved platform for comparative genomics.</title>
        <authorList>
            <person name="Stevens L."/>
            <person name="Andersen E.C."/>
        </authorList>
    </citation>
    <scope>NUCLEOTIDE SEQUENCE [LARGE SCALE GENOMIC DNA]</scope>
    <source>
        <strain evidence="3">QX1410_ONT</strain>
        <tissue evidence="3">Whole-organism</tissue>
    </source>
</reference>
<dbReference type="RefSeq" id="XP_002635532.2">
    <property type="nucleotide sequence ID" value="XM_002635486.2"/>
</dbReference>
<proteinExistence type="predicted"/>
<organism evidence="3 5">
    <name type="scientific">Caenorhabditis briggsae</name>
    <dbReference type="NCBI Taxonomy" id="6238"/>
    <lineage>
        <taxon>Eukaryota</taxon>
        <taxon>Metazoa</taxon>
        <taxon>Ecdysozoa</taxon>
        <taxon>Nematoda</taxon>
        <taxon>Chromadorea</taxon>
        <taxon>Rhabditida</taxon>
        <taxon>Rhabditina</taxon>
        <taxon>Rhabditomorpha</taxon>
        <taxon>Rhabditoidea</taxon>
        <taxon>Rhabditidae</taxon>
        <taxon>Peloderinae</taxon>
        <taxon>Caenorhabditis</taxon>
    </lineage>
</organism>
<feature type="signal peptide" evidence="1">
    <location>
        <begin position="1"/>
        <end position="16"/>
    </location>
</feature>
<dbReference type="SMART" id="SM00198">
    <property type="entry name" value="SCP"/>
    <property type="match status" value="1"/>
</dbReference>
<feature type="domain" description="SCP" evidence="2">
    <location>
        <begin position="21"/>
        <end position="180"/>
    </location>
</feature>
<sequence>MKLLIFLTVIFIDVTAQFSASGQTAILNAHNALRSKIAKGTYVAKGTTKPAGSNILKMTWDPTLAETAQAHADKCVFTYSGTFGIGENINMFSVSTGISDIDQYGFIAANGWENQFQHYGWSSNIFNKAMAQTVGQASQMAWAKTNLLGCGIKNCGSLPKSSSNRVLVVCQYKTRGNTLNQYIYTSGTTCSSCPSGTTCETDTGLCV</sequence>
<reference evidence="4 6" key="2">
    <citation type="submission" date="2022-04" db="EMBL/GenBank/DDBJ databases">
        <title>Chromosome-level reference genomes for two strains of Caenorhabditis briggsae: an improved platform for comparative genomics.</title>
        <authorList>
            <person name="Stevens L."/>
            <person name="Andersen E."/>
        </authorList>
    </citation>
    <scope>NUCLEOTIDE SEQUENCE [LARGE SCALE GENOMIC DNA]</scope>
    <source>
        <strain evidence="4">VX34</strain>
        <tissue evidence="4">Whole-organism</tissue>
    </source>
</reference>
<keyword evidence="6" id="KW-1185">Reference proteome</keyword>
<dbReference type="EMBL" id="CP090895">
    <property type="protein sequence ID" value="ULT86569.1"/>
    <property type="molecule type" value="Genomic_DNA"/>
</dbReference>
<name>A0AAE9A137_CAEBR</name>
<dbReference type="AlphaFoldDB" id="A0AAE9A137"/>
<evidence type="ECO:0000313" key="5">
    <source>
        <dbReference type="Proteomes" id="UP000827892"/>
    </source>
</evidence>
<protein>
    <recommendedName>
        <fullName evidence="2">SCP domain-containing protein</fullName>
    </recommendedName>
</protein>
<dbReference type="OMA" id="NPNCAFI"/>
<accession>A0AAE9A137</accession>
<dbReference type="InterPro" id="IPR035940">
    <property type="entry name" value="CAP_sf"/>
</dbReference>
<evidence type="ECO:0000259" key="2">
    <source>
        <dbReference type="SMART" id="SM00198"/>
    </source>
</evidence>
<keyword evidence="1" id="KW-0732">Signal</keyword>
<dbReference type="InterPro" id="IPR002413">
    <property type="entry name" value="V5_allergen-like"/>
</dbReference>
<dbReference type="Proteomes" id="UP000829354">
    <property type="component" value="Chromosome V"/>
</dbReference>
<dbReference type="CDD" id="cd05380">
    <property type="entry name" value="CAP_euk"/>
    <property type="match status" value="1"/>
</dbReference>
<dbReference type="Pfam" id="PF00188">
    <property type="entry name" value="CAP"/>
    <property type="match status" value="1"/>
</dbReference>
<dbReference type="PRINTS" id="PR00837">
    <property type="entry name" value="V5TPXLIKE"/>
</dbReference>
<dbReference type="EMBL" id="CP092624">
    <property type="protein sequence ID" value="UMM32321.1"/>
    <property type="molecule type" value="Genomic_DNA"/>
</dbReference>
<gene>
    <name evidence="3" type="ORF">L3Y34_006341</name>
    <name evidence="4" type="ORF">L5515_006162</name>
</gene>
<feature type="chain" id="PRO_5044706571" description="SCP domain-containing protein" evidence="1">
    <location>
        <begin position="17"/>
        <end position="207"/>
    </location>
</feature>
<dbReference type="PANTHER" id="PTHR10334">
    <property type="entry name" value="CYSTEINE-RICH SECRETORY PROTEIN-RELATED"/>
    <property type="match status" value="1"/>
</dbReference>
<evidence type="ECO:0000313" key="3">
    <source>
        <dbReference type="EMBL" id="ULT86569.1"/>
    </source>
</evidence>
<dbReference type="Gene3D" id="3.40.33.10">
    <property type="entry name" value="CAP"/>
    <property type="match status" value="1"/>
</dbReference>
<evidence type="ECO:0000313" key="4">
    <source>
        <dbReference type="EMBL" id="UMM32321.1"/>
    </source>
</evidence>